<dbReference type="EMBL" id="EQ974062">
    <property type="protein sequence ID" value="EEF34574.1"/>
    <property type="molecule type" value="Genomic_DNA"/>
</dbReference>
<dbReference type="SMART" id="SM00249">
    <property type="entry name" value="PHD"/>
    <property type="match status" value="1"/>
</dbReference>
<dbReference type="InterPro" id="IPR019787">
    <property type="entry name" value="Znf_PHD-finger"/>
</dbReference>
<evidence type="ECO:0000313" key="6">
    <source>
        <dbReference type="EMBL" id="EEF34574.1"/>
    </source>
</evidence>
<dbReference type="PROSITE" id="PS01359">
    <property type="entry name" value="ZF_PHD_1"/>
    <property type="match status" value="1"/>
</dbReference>
<evidence type="ECO:0000259" key="5">
    <source>
        <dbReference type="PROSITE" id="PS50016"/>
    </source>
</evidence>
<keyword evidence="2 4" id="KW-0863">Zinc-finger</keyword>
<keyword evidence="1" id="KW-0479">Metal-binding</keyword>
<dbReference type="PANTHER" id="PTHR46510">
    <property type="entry name" value="BROMODOMAIN ADJACENT TO ZINC FINGER DOMAIN PROTEIN 1A"/>
    <property type="match status" value="1"/>
</dbReference>
<dbReference type="InterPro" id="IPR011011">
    <property type="entry name" value="Znf_FYVE_PHD"/>
</dbReference>
<accession>B9SP83</accession>
<dbReference type="InterPro" id="IPR013083">
    <property type="entry name" value="Znf_RING/FYVE/PHD"/>
</dbReference>
<dbReference type="InterPro" id="IPR001965">
    <property type="entry name" value="Znf_PHD"/>
</dbReference>
<dbReference type="Pfam" id="PF00628">
    <property type="entry name" value="PHD"/>
    <property type="match status" value="1"/>
</dbReference>
<evidence type="ECO:0000256" key="1">
    <source>
        <dbReference type="ARBA" id="ARBA00022723"/>
    </source>
</evidence>
<dbReference type="AlphaFoldDB" id="B9SP83"/>
<dbReference type="GO" id="GO:0008270">
    <property type="term" value="F:zinc ion binding"/>
    <property type="evidence" value="ECO:0007669"/>
    <property type="project" value="UniProtKB-KW"/>
</dbReference>
<organism evidence="6 7">
    <name type="scientific">Ricinus communis</name>
    <name type="common">Castor bean</name>
    <dbReference type="NCBI Taxonomy" id="3988"/>
    <lineage>
        <taxon>Eukaryota</taxon>
        <taxon>Viridiplantae</taxon>
        <taxon>Streptophyta</taxon>
        <taxon>Embryophyta</taxon>
        <taxon>Tracheophyta</taxon>
        <taxon>Spermatophyta</taxon>
        <taxon>Magnoliopsida</taxon>
        <taxon>eudicotyledons</taxon>
        <taxon>Gunneridae</taxon>
        <taxon>Pentapetalae</taxon>
        <taxon>rosids</taxon>
        <taxon>fabids</taxon>
        <taxon>Malpighiales</taxon>
        <taxon>Euphorbiaceae</taxon>
        <taxon>Acalyphoideae</taxon>
        <taxon>Acalypheae</taxon>
        <taxon>Ricinus</taxon>
    </lineage>
</organism>
<dbReference type="GO" id="GO:0006338">
    <property type="term" value="P:chromatin remodeling"/>
    <property type="evidence" value="ECO:0007669"/>
    <property type="project" value="InterPro"/>
</dbReference>
<dbReference type="Proteomes" id="UP000008311">
    <property type="component" value="Unassembled WGS sequence"/>
</dbReference>
<evidence type="ECO:0000256" key="3">
    <source>
        <dbReference type="ARBA" id="ARBA00022833"/>
    </source>
</evidence>
<evidence type="ECO:0000256" key="4">
    <source>
        <dbReference type="PROSITE-ProRule" id="PRU00146"/>
    </source>
</evidence>
<gene>
    <name evidence="6" type="ORF">RCOM_0594380</name>
</gene>
<dbReference type="InterPro" id="IPR019786">
    <property type="entry name" value="Zinc_finger_PHD-type_CS"/>
</dbReference>
<feature type="domain" description="PHD-type" evidence="5">
    <location>
        <begin position="243"/>
        <end position="293"/>
    </location>
</feature>
<sequence>MCPKYHEYSHIGSREGASITEDKNEVYSCPSSIVTSLQLSRTVCTTPQSSVPMFVYSRRKLQGNASTSAVFSAQDPASTKRSGEDCVSVVSYCAPSLKEQHVVSQAELAIEDPNMPYIAGKGESCVMKLESLNGCSLVEERVSDQASKSTEQKIIEVDSINDSCSSSKSDMELVSASMHTQAEDTSECSSSSAMFVEALGEELSEKDLCTSVVRSKGVFGRVWPSRTHGSAEGVGDSSASSSSRFCKLCAHLESPLKMLICDNCEESFHLSCCNPRIKRIPQDEWFCHSCAKKRRKILTETVSTRFSNMIGEKGRSGNSYTDESNPIALMLRDTPPYTTGVRIGKGFQAEVSDWSIPITEYVLFIIPVFLFLN</sequence>
<reference evidence="7" key="1">
    <citation type="journal article" date="2010" name="Nat. Biotechnol.">
        <title>Draft genome sequence of the oilseed species Ricinus communis.</title>
        <authorList>
            <person name="Chan A.P."/>
            <person name="Crabtree J."/>
            <person name="Zhao Q."/>
            <person name="Lorenzi H."/>
            <person name="Orvis J."/>
            <person name="Puiu D."/>
            <person name="Melake-Berhan A."/>
            <person name="Jones K.M."/>
            <person name="Redman J."/>
            <person name="Chen G."/>
            <person name="Cahoon E.B."/>
            <person name="Gedil M."/>
            <person name="Stanke M."/>
            <person name="Haas B.J."/>
            <person name="Wortman J.R."/>
            <person name="Fraser-Liggett C.M."/>
            <person name="Ravel J."/>
            <person name="Rabinowicz P.D."/>
        </authorList>
    </citation>
    <scope>NUCLEOTIDE SEQUENCE [LARGE SCALE GENOMIC DNA]</scope>
    <source>
        <strain evidence="7">cv. Hale</strain>
    </source>
</reference>
<name>B9SP83_RICCO</name>
<keyword evidence="3" id="KW-0862">Zinc</keyword>
<keyword evidence="7" id="KW-1185">Reference proteome</keyword>
<protein>
    <recommendedName>
        <fullName evidence="5">PHD-type domain-containing protein</fullName>
    </recommendedName>
</protein>
<dbReference type="Gene3D" id="3.30.40.10">
    <property type="entry name" value="Zinc/RING finger domain, C3HC4 (zinc finger)"/>
    <property type="match status" value="1"/>
</dbReference>
<dbReference type="InterPro" id="IPR047171">
    <property type="entry name" value="BAZ1A"/>
</dbReference>
<dbReference type="PANTHER" id="PTHR46510:SF1">
    <property type="entry name" value="BROMODOMAIN ADJACENT TO ZINC FINGER DOMAIN PROTEIN 1A"/>
    <property type="match status" value="1"/>
</dbReference>
<dbReference type="InParanoid" id="B9SP83"/>
<dbReference type="SUPFAM" id="SSF57903">
    <property type="entry name" value="FYVE/PHD zinc finger"/>
    <property type="match status" value="1"/>
</dbReference>
<dbReference type="eggNOG" id="ENOG502QR8P">
    <property type="taxonomic scope" value="Eukaryota"/>
</dbReference>
<evidence type="ECO:0000313" key="7">
    <source>
        <dbReference type="Proteomes" id="UP000008311"/>
    </source>
</evidence>
<dbReference type="PROSITE" id="PS50016">
    <property type="entry name" value="ZF_PHD_2"/>
    <property type="match status" value="1"/>
</dbReference>
<proteinExistence type="predicted"/>
<evidence type="ECO:0000256" key="2">
    <source>
        <dbReference type="ARBA" id="ARBA00022771"/>
    </source>
</evidence>